<dbReference type="PROSITE" id="PS50943">
    <property type="entry name" value="HTH_CROC1"/>
    <property type="match status" value="1"/>
</dbReference>
<evidence type="ECO:0000313" key="5">
    <source>
        <dbReference type="EMBL" id="RDB71471.1"/>
    </source>
</evidence>
<evidence type="ECO:0000256" key="2">
    <source>
        <dbReference type="ARBA" id="ARBA00023125"/>
    </source>
</evidence>
<dbReference type="InterPro" id="IPR050807">
    <property type="entry name" value="TransReg_Diox_bact_type"/>
</dbReference>
<dbReference type="Proteomes" id="UP000253817">
    <property type="component" value="Unassembled WGS sequence"/>
</dbReference>
<accession>A0A3N0J3W2</accession>
<gene>
    <name evidence="5" type="ORF">C1876_01595</name>
    <name evidence="6" type="ORF">DMP09_00045</name>
</gene>
<evidence type="ECO:0000259" key="4">
    <source>
        <dbReference type="PROSITE" id="PS50943"/>
    </source>
</evidence>
<dbReference type="SMART" id="SM00530">
    <property type="entry name" value="HTH_XRE"/>
    <property type="match status" value="1"/>
</dbReference>
<dbReference type="Proteomes" id="UP000270112">
    <property type="component" value="Unassembled WGS sequence"/>
</dbReference>
<dbReference type="InterPro" id="IPR010982">
    <property type="entry name" value="Lambda_DNA-bd_dom_sf"/>
</dbReference>
<dbReference type="GO" id="GO:0005829">
    <property type="term" value="C:cytosol"/>
    <property type="evidence" value="ECO:0007669"/>
    <property type="project" value="TreeGrafter"/>
</dbReference>
<protein>
    <submittedName>
        <fullName evidence="6">XRE family transcriptional regulator</fullName>
    </submittedName>
</protein>
<evidence type="ECO:0000256" key="3">
    <source>
        <dbReference type="ARBA" id="ARBA00023163"/>
    </source>
</evidence>
<sequence length="74" mass="8593">MSTYDIRVKIGLRIKELRMERDLSQEEFANHINMSRSYFGEVETGKRNVAVLNLEKIVTGLGVSLEEFFASDYF</sequence>
<dbReference type="InterPro" id="IPR001387">
    <property type="entry name" value="Cro/C1-type_HTH"/>
</dbReference>
<name>A0A3N0J3W2_9ACTN</name>
<evidence type="ECO:0000313" key="6">
    <source>
        <dbReference type="EMBL" id="RNM43322.1"/>
    </source>
</evidence>
<dbReference type="RefSeq" id="WP_114544978.1">
    <property type="nucleotide sequence ID" value="NZ_CALJMG010000201.1"/>
</dbReference>
<keyword evidence="1" id="KW-0805">Transcription regulation</keyword>
<dbReference type="SUPFAM" id="SSF47413">
    <property type="entry name" value="lambda repressor-like DNA-binding domains"/>
    <property type="match status" value="1"/>
</dbReference>
<dbReference type="PANTHER" id="PTHR46797">
    <property type="entry name" value="HTH-TYPE TRANSCRIPTIONAL REGULATOR"/>
    <property type="match status" value="1"/>
</dbReference>
<keyword evidence="2" id="KW-0238">DNA-binding</keyword>
<proteinExistence type="predicted"/>
<dbReference type="EMBL" id="PPTT01000002">
    <property type="protein sequence ID" value="RDB71471.1"/>
    <property type="molecule type" value="Genomic_DNA"/>
</dbReference>
<reference evidence="8" key="2">
    <citation type="submission" date="2018-05" db="EMBL/GenBank/DDBJ databases">
        <title>Genome Sequencing of selected type strains of the family Eggerthellaceae.</title>
        <authorList>
            <person name="Danylec N."/>
            <person name="Stoll D.A."/>
            <person name="Doetsch A."/>
            <person name="Huch M."/>
        </authorList>
    </citation>
    <scope>NUCLEOTIDE SEQUENCE [LARGE SCALE GENOMIC DNA]</scope>
    <source>
        <strain evidence="8">DSM 16107</strain>
    </source>
</reference>
<dbReference type="GO" id="GO:0003677">
    <property type="term" value="F:DNA binding"/>
    <property type="evidence" value="ECO:0007669"/>
    <property type="project" value="UniProtKB-KW"/>
</dbReference>
<comment type="caution">
    <text evidence="6">The sequence shown here is derived from an EMBL/GenBank/DDBJ whole genome shotgun (WGS) entry which is preliminary data.</text>
</comment>
<dbReference type="AlphaFoldDB" id="A0A3N0J3W2"/>
<organism evidence="6 8">
    <name type="scientific">Eggerthella sinensis</name>
    <dbReference type="NCBI Taxonomy" id="242230"/>
    <lineage>
        <taxon>Bacteria</taxon>
        <taxon>Bacillati</taxon>
        <taxon>Actinomycetota</taxon>
        <taxon>Coriobacteriia</taxon>
        <taxon>Eggerthellales</taxon>
        <taxon>Eggerthellaceae</taxon>
        <taxon>Eggerthella</taxon>
    </lineage>
</organism>
<evidence type="ECO:0000313" key="7">
    <source>
        <dbReference type="Proteomes" id="UP000253817"/>
    </source>
</evidence>
<dbReference type="CDD" id="cd00093">
    <property type="entry name" value="HTH_XRE"/>
    <property type="match status" value="1"/>
</dbReference>
<reference evidence="5 7" key="1">
    <citation type="journal article" date="2018" name="Elife">
        <title>Discovery and characterization of a prevalent human gut bacterial enzyme sufficient for the inactivation of a family of plant toxins.</title>
        <authorList>
            <person name="Koppel N."/>
            <person name="Bisanz J.E."/>
            <person name="Pandelia M.E."/>
            <person name="Turnbaugh P.J."/>
            <person name="Balskus E.P."/>
        </authorList>
    </citation>
    <scope>NUCLEOTIDE SEQUENCE [LARGE SCALE GENOMIC DNA]</scope>
    <source>
        <strain evidence="5 7">DSM 16107</strain>
    </source>
</reference>
<evidence type="ECO:0000256" key="1">
    <source>
        <dbReference type="ARBA" id="ARBA00023015"/>
    </source>
</evidence>
<reference evidence="6" key="3">
    <citation type="journal article" date="2019" name="Microbiol. Resour. Announc.">
        <title>Draft Genome Sequences of Type Strains of Gordonibacter faecihominis, Paraeggerthella hongkongensis, Parvibacter caecicola,Slackia equolifaciens, Slackia faecicanis, and Slackia isoflavoniconvertens.</title>
        <authorList>
            <person name="Danylec N."/>
            <person name="Stoll D.A."/>
            <person name="Dotsch A."/>
            <person name="Huch M."/>
        </authorList>
    </citation>
    <scope>NUCLEOTIDE SEQUENCE</scope>
    <source>
        <strain evidence="6">DSM 16107</strain>
    </source>
</reference>
<feature type="domain" description="HTH cro/C1-type" evidence="4">
    <location>
        <begin position="14"/>
        <end position="68"/>
    </location>
</feature>
<dbReference type="EMBL" id="QICC01000001">
    <property type="protein sequence ID" value="RNM43322.1"/>
    <property type="molecule type" value="Genomic_DNA"/>
</dbReference>
<dbReference type="Pfam" id="PF01381">
    <property type="entry name" value="HTH_3"/>
    <property type="match status" value="1"/>
</dbReference>
<keyword evidence="3" id="KW-0804">Transcription</keyword>
<dbReference type="GO" id="GO:0003700">
    <property type="term" value="F:DNA-binding transcription factor activity"/>
    <property type="evidence" value="ECO:0007669"/>
    <property type="project" value="TreeGrafter"/>
</dbReference>
<evidence type="ECO:0000313" key="8">
    <source>
        <dbReference type="Proteomes" id="UP000270112"/>
    </source>
</evidence>
<dbReference type="PANTHER" id="PTHR46797:SF23">
    <property type="entry name" value="HTH-TYPE TRANSCRIPTIONAL REGULATOR SUTR"/>
    <property type="match status" value="1"/>
</dbReference>
<dbReference type="OrthoDB" id="3175784at2"/>
<keyword evidence="7" id="KW-1185">Reference proteome</keyword>
<dbReference type="Gene3D" id="1.10.260.40">
    <property type="entry name" value="lambda repressor-like DNA-binding domains"/>
    <property type="match status" value="1"/>
</dbReference>